<sequence length="103" mass="10530">MEINGAMNAGLQGLQRASQQVNEASAEIANAGARNEVQQQGNAQANGVNAATESASETGQSVSANNATDGLVSLQQGETNFEANTRTVETADEMLGTMIDTSA</sequence>
<dbReference type="Pfam" id="PF06429">
    <property type="entry name" value="Flg_bbr_C"/>
    <property type="match status" value="1"/>
</dbReference>
<dbReference type="Proteomes" id="UP000295531">
    <property type="component" value="Unassembled WGS sequence"/>
</dbReference>
<feature type="region of interest" description="Disordered" evidence="2">
    <location>
        <begin position="34"/>
        <end position="103"/>
    </location>
</feature>
<protein>
    <recommendedName>
        <fullName evidence="3">Flagellar basal-body/hook protein C-terminal domain-containing protein</fullName>
    </recommendedName>
</protein>
<evidence type="ECO:0000313" key="4">
    <source>
        <dbReference type="EMBL" id="TDP29081.1"/>
    </source>
</evidence>
<dbReference type="RefSeq" id="WP_133540502.1">
    <property type="nucleotide sequence ID" value="NZ_SNXI01000018.1"/>
</dbReference>
<dbReference type="AlphaFoldDB" id="A0A4R6NZQ9"/>
<dbReference type="OrthoDB" id="5588953at2"/>
<comment type="caution">
    <text evidence="4">The sequence shown here is derived from an EMBL/GenBank/DDBJ whole genome shotgun (WGS) entry which is preliminary data.</text>
</comment>
<dbReference type="EMBL" id="SNXI01000018">
    <property type="protein sequence ID" value="TDP29081.1"/>
    <property type="molecule type" value="Genomic_DNA"/>
</dbReference>
<proteinExistence type="inferred from homology"/>
<evidence type="ECO:0000313" key="5">
    <source>
        <dbReference type="Proteomes" id="UP000295531"/>
    </source>
</evidence>
<reference evidence="4 5" key="1">
    <citation type="submission" date="2019-03" db="EMBL/GenBank/DDBJ databases">
        <title>Freshwater and sediment microbial communities from various areas in North America, analyzing microbe dynamics in response to fracking.</title>
        <authorList>
            <person name="Lamendella R."/>
        </authorList>
    </citation>
    <scope>NUCLEOTIDE SEQUENCE [LARGE SCALE GENOMIC DNA]</scope>
    <source>
        <strain evidence="4 5">18_TX</strain>
    </source>
</reference>
<evidence type="ECO:0000259" key="3">
    <source>
        <dbReference type="Pfam" id="PF06429"/>
    </source>
</evidence>
<dbReference type="InterPro" id="IPR010930">
    <property type="entry name" value="Flg_bb/hook_C_dom"/>
</dbReference>
<organism evidence="4 5">
    <name type="scientific">Idiomarina aquatica</name>
    <dbReference type="NCBI Taxonomy" id="1327752"/>
    <lineage>
        <taxon>Bacteria</taxon>
        <taxon>Pseudomonadati</taxon>
        <taxon>Pseudomonadota</taxon>
        <taxon>Gammaproteobacteria</taxon>
        <taxon>Alteromonadales</taxon>
        <taxon>Idiomarinaceae</taxon>
        <taxon>Idiomarina</taxon>
    </lineage>
</organism>
<keyword evidence="5" id="KW-1185">Reference proteome</keyword>
<evidence type="ECO:0000256" key="2">
    <source>
        <dbReference type="SAM" id="MobiDB-lite"/>
    </source>
</evidence>
<feature type="domain" description="Flagellar basal-body/hook protein C-terminal" evidence="3">
    <location>
        <begin position="66"/>
        <end position="100"/>
    </location>
</feature>
<comment type="similarity">
    <text evidence="1">Belongs to the flagella basal body rod proteins family.</text>
</comment>
<evidence type="ECO:0000256" key="1">
    <source>
        <dbReference type="ARBA" id="ARBA00009677"/>
    </source>
</evidence>
<name>A0A4R6NZQ9_9GAMM</name>
<feature type="compositionally biased region" description="Polar residues" evidence="2">
    <location>
        <begin position="52"/>
        <end position="88"/>
    </location>
</feature>
<accession>A0A4R6NZQ9</accession>
<gene>
    <name evidence="4" type="ORF">DEU29_11850</name>
</gene>
<feature type="compositionally biased region" description="Low complexity" evidence="2">
    <location>
        <begin position="35"/>
        <end position="51"/>
    </location>
</feature>